<dbReference type="Gene3D" id="3.20.70.20">
    <property type="match status" value="1"/>
</dbReference>
<dbReference type="InterPro" id="IPR039718">
    <property type="entry name" value="Rrm1"/>
</dbReference>
<dbReference type="RefSeq" id="YP_004940217.1">
    <property type="nucleotide sequence ID" value="NC_016448.1"/>
</dbReference>
<dbReference type="PANTHER" id="PTHR11573:SF6">
    <property type="entry name" value="RIBONUCLEOSIDE-DIPHOSPHATE REDUCTASE LARGE SUBUNIT"/>
    <property type="match status" value="1"/>
</dbReference>
<protein>
    <submittedName>
        <fullName evidence="3">Ribonucleotide reductase subunit 1</fullName>
    </submittedName>
</protein>
<dbReference type="KEGG" id="vg:11464275"/>
<dbReference type="GO" id="GO:0009263">
    <property type="term" value="P:deoxyribonucleotide biosynthetic process"/>
    <property type="evidence" value="ECO:0007669"/>
    <property type="project" value="TreeGrafter"/>
</dbReference>
<reference evidence="3" key="1">
    <citation type="submission" date="2011-12" db="EMBL/GenBank/DDBJ databases">
        <title>Comparative genomics of primate cytomegaloviruses.</title>
        <authorList>
            <person name="Davison A.J."/>
            <person name="Holton M."/>
            <person name="Dolan A."/>
            <person name="Dargan D.J."/>
            <person name="Gatherer D."/>
            <person name="Hayward G.S."/>
        </authorList>
    </citation>
    <scope>NUCLEOTIDE SEQUENCE [LARGE SCALE GENOMIC DNA]</scope>
    <source>
        <strain evidence="3">SqSHV</strain>
    </source>
</reference>
<comment type="similarity">
    <text evidence="1">Belongs to the ribonucleoside diphosphate reductase large chain family.</text>
</comment>
<dbReference type="Proteomes" id="UP000097892">
    <property type="component" value="Segment"/>
</dbReference>
<dbReference type="GeneID" id="11464275"/>
<dbReference type="PANTHER" id="PTHR11573">
    <property type="entry name" value="RIBONUCLEOSIDE-DIPHOSPHATE REDUCTASE LARGE CHAIN"/>
    <property type="match status" value="1"/>
</dbReference>
<dbReference type="OrthoDB" id="2980at10239"/>
<dbReference type="SUPFAM" id="SSF51998">
    <property type="entry name" value="PFL-like glycyl radical enzymes"/>
    <property type="match status" value="1"/>
</dbReference>
<keyword evidence="4" id="KW-1185">Reference proteome</keyword>
<dbReference type="EMBL" id="FJ483967">
    <property type="protein sequence ID" value="AEV80905.1"/>
    <property type="molecule type" value="Genomic_DNA"/>
</dbReference>
<sequence length="827" mass="94702">MLHRDSWARSRGEDFALWETTMEPTVIQIGNGLGTVVVCNRYASEGKTSQKSEFSRTKTSDVGGVDAPSSNGVRREYLRKCFCHGRSGARRFCRSRPGSVNVYGVKNAWGEIEEAVKSADFKPAELHQLIVKYAAGLIKLKPRLDLLLGRYYYETNRNHEHTSLDIYCRCDEIDGMVRDFFCRHRDYLSSVLELVQKITKGITCKGLVSAIIYLDQISRPMEGKEEMVAGIFLRIVVYLVSLVQSNFYSGLYRRAFHVEGELDLFEKLLRWFQDGVVSLSVLASSDAGFFGSPGCDAVLISDQVHENDWSVIQRLGQSLARRTSVSVNVTRMDSDAISLIRCLSAQRDVVCEKDVVKPTVCIYFDAWDLACVEILDFIIKDDAVGLHFVLNIPDVIMKRRVLGEEEFGIWGRNVSRRLSRLGNEEIFEKEYRRLENSNRHVTVCLPLFFEKLNTCLLLGNTGVVFCHHVVRYSIMDYNVPIPPCLGPDLASCNFTNYHIPVQRVVVNLSKCVHVCRQQSVSRKCYGEVFLGNNDQCFNFQILREVVRDAVLLANVRLDALCDKSDGKTQSAIEKFRSLSLGVVGLQTTLTMMGMTLHENLDFVERIFENLYYNALRTSVNLCIAGFSRFEWFQRTIYSKGKFVYQKYPECRLTISSQDWDSLRQDILKYGLRNAHFWALGPDDDVAQLLNVTPSVWPAANNVSDVRTVLHDVPADEFLRIPKLEKYCLRMPIVNRVMLKYSDEEVEKILVHDPILMEKKQFEPFLYSALKLEHHLYRMCSRGLCKFVDQCIALPIRRNYALSITAPLDRLTELYYFGMKVGVYKCCK</sequence>
<dbReference type="InterPro" id="IPR000788">
    <property type="entry name" value="RNR_lg_C"/>
</dbReference>
<dbReference type="GO" id="GO:0005524">
    <property type="term" value="F:ATP binding"/>
    <property type="evidence" value="ECO:0007669"/>
    <property type="project" value="TreeGrafter"/>
</dbReference>
<evidence type="ECO:0000313" key="3">
    <source>
        <dbReference type="EMBL" id="AEV80905.1"/>
    </source>
</evidence>
<evidence type="ECO:0000256" key="1">
    <source>
        <dbReference type="ARBA" id="ARBA00010406"/>
    </source>
</evidence>
<proteinExistence type="inferred from homology"/>
<feature type="domain" description="Ribonucleotide reductase large subunit C-terminal" evidence="2">
    <location>
        <begin position="330"/>
        <end position="822"/>
    </location>
</feature>
<dbReference type="Pfam" id="PF02867">
    <property type="entry name" value="Ribonuc_red_lgC"/>
    <property type="match status" value="1"/>
</dbReference>
<gene>
    <name evidence="3" type="primary">UL45</name>
</gene>
<accession>G8XSV9</accession>
<name>G8XSV9_9BETA</name>
<evidence type="ECO:0000259" key="2">
    <source>
        <dbReference type="Pfam" id="PF02867"/>
    </source>
</evidence>
<organism evidence="3 4">
    <name type="scientific">Saimiriine betaherpesvirus 4</name>
    <dbReference type="NCBI Taxonomy" id="1535247"/>
    <lineage>
        <taxon>Viruses</taxon>
        <taxon>Duplodnaviria</taxon>
        <taxon>Heunggongvirae</taxon>
        <taxon>Peploviricota</taxon>
        <taxon>Herviviricetes</taxon>
        <taxon>Herpesvirales</taxon>
        <taxon>Orthoherpesviridae</taxon>
        <taxon>Betaherpesvirinae</taxon>
        <taxon>Cytomegalovirus</taxon>
        <taxon>Cytomegalovirus saimiriinebeta4</taxon>
    </lineage>
</organism>
<evidence type="ECO:0000313" key="4">
    <source>
        <dbReference type="Proteomes" id="UP000097892"/>
    </source>
</evidence>
<dbReference type="GO" id="GO:0004748">
    <property type="term" value="F:ribonucleoside-diphosphate reductase activity, thioredoxin disulfide as acceptor"/>
    <property type="evidence" value="ECO:0007669"/>
    <property type="project" value="TreeGrafter"/>
</dbReference>
<dbReference type="PRINTS" id="PR01183">
    <property type="entry name" value="RIBORDTASEM1"/>
</dbReference>